<name>A0A167ZUE6_9HYPO</name>
<feature type="compositionally biased region" description="Basic and acidic residues" evidence="1">
    <location>
        <begin position="313"/>
        <end position="325"/>
    </location>
</feature>
<dbReference type="InterPro" id="IPR051678">
    <property type="entry name" value="AGP_Transferase"/>
</dbReference>
<dbReference type="AlphaFoldDB" id="A0A167ZUE6"/>
<dbReference type="PANTHER" id="PTHR21310:SF39">
    <property type="entry name" value="AMINOGLYCOSIDE PHOSPHOTRANSFERASE DOMAIN-CONTAINING PROTEIN"/>
    <property type="match status" value="1"/>
</dbReference>
<evidence type="ECO:0000259" key="2">
    <source>
        <dbReference type="Pfam" id="PF01636"/>
    </source>
</evidence>
<dbReference type="Pfam" id="PF01636">
    <property type="entry name" value="APH"/>
    <property type="match status" value="1"/>
</dbReference>
<keyword evidence="4" id="KW-1185">Reference proteome</keyword>
<dbReference type="Proteomes" id="UP000076874">
    <property type="component" value="Unassembled WGS sequence"/>
</dbReference>
<accession>A0A167ZUE6</accession>
<dbReference type="EMBL" id="AZHD01000001">
    <property type="protein sequence ID" value="OAA67918.1"/>
    <property type="molecule type" value="Genomic_DNA"/>
</dbReference>
<comment type="caution">
    <text evidence="3">The sequence shown here is derived from an EMBL/GenBank/DDBJ whole genome shotgun (WGS) entry which is preliminary data.</text>
</comment>
<dbReference type="OrthoDB" id="3250044at2759"/>
<dbReference type="InterPro" id="IPR011009">
    <property type="entry name" value="Kinase-like_dom_sf"/>
</dbReference>
<evidence type="ECO:0000313" key="3">
    <source>
        <dbReference type="EMBL" id="OAA67918.1"/>
    </source>
</evidence>
<gene>
    <name evidence="3" type="ORF">SPI_00113</name>
</gene>
<dbReference type="PANTHER" id="PTHR21310">
    <property type="entry name" value="AMINOGLYCOSIDE PHOSPHOTRANSFERASE-RELATED-RELATED"/>
    <property type="match status" value="1"/>
</dbReference>
<dbReference type="SUPFAM" id="SSF56112">
    <property type="entry name" value="Protein kinase-like (PK-like)"/>
    <property type="match status" value="1"/>
</dbReference>
<feature type="domain" description="Aminoglycoside phosphotransferase" evidence="2">
    <location>
        <begin position="82"/>
        <end position="237"/>
    </location>
</feature>
<evidence type="ECO:0000256" key="1">
    <source>
        <dbReference type="SAM" id="MobiDB-lite"/>
    </source>
</evidence>
<feature type="region of interest" description="Disordered" evidence="1">
    <location>
        <begin position="293"/>
        <end position="325"/>
    </location>
</feature>
<protein>
    <submittedName>
        <fullName evidence="3">Protein kinase-like domain protein</fullName>
    </submittedName>
</protein>
<keyword evidence="3" id="KW-0808">Transferase</keyword>
<keyword evidence="3" id="KW-0418">Kinase</keyword>
<proteinExistence type="predicted"/>
<dbReference type="GO" id="GO:0016301">
    <property type="term" value="F:kinase activity"/>
    <property type="evidence" value="ECO:0007669"/>
    <property type="project" value="UniProtKB-KW"/>
</dbReference>
<organism evidence="3 4">
    <name type="scientific">Niveomyces insectorum RCEF 264</name>
    <dbReference type="NCBI Taxonomy" id="1081102"/>
    <lineage>
        <taxon>Eukaryota</taxon>
        <taxon>Fungi</taxon>
        <taxon>Dikarya</taxon>
        <taxon>Ascomycota</taxon>
        <taxon>Pezizomycotina</taxon>
        <taxon>Sordariomycetes</taxon>
        <taxon>Hypocreomycetidae</taxon>
        <taxon>Hypocreales</taxon>
        <taxon>Cordycipitaceae</taxon>
        <taxon>Niveomyces</taxon>
    </lineage>
</organism>
<dbReference type="STRING" id="1081102.A0A167ZUE6"/>
<sequence length="325" mass="36679">MDPGQVDELAEEAAKLTIEELGEARKRLGFCTAEGHAITGFPYPPERPLFYAKLRTKAVLRQEARTQQFAYEGLEKMPPDKRHGIRVPRVLRLVENERGNGFIIMEYVHGETLKSILARPNSPTYGDVQPYFDRISKALRLFLEIPVPADAKPGPCGGGIIHHTFYKDFEAAIEYESIDMLEAHLNKLATFINKAAPTLTLERELHLVYSDLHEANFLFRGDDLYVVDFDHAALLPLSYMAFALRFPSIASMTVAGHIRHDFDLPQDNQAVMAKINGFMGMAVSRIGLPLEGYPNTGPEKKRMRRPFPVPEQNRADEKPRMASES</sequence>
<evidence type="ECO:0000313" key="4">
    <source>
        <dbReference type="Proteomes" id="UP000076874"/>
    </source>
</evidence>
<reference evidence="3 4" key="1">
    <citation type="journal article" date="2016" name="Genome Biol. Evol.">
        <title>Divergent and convergent evolution of fungal pathogenicity.</title>
        <authorList>
            <person name="Shang Y."/>
            <person name="Xiao G."/>
            <person name="Zheng P."/>
            <person name="Cen K."/>
            <person name="Zhan S."/>
            <person name="Wang C."/>
        </authorList>
    </citation>
    <scope>NUCLEOTIDE SEQUENCE [LARGE SCALE GENOMIC DNA]</scope>
    <source>
        <strain evidence="3 4">RCEF 264</strain>
    </source>
</reference>
<dbReference type="InterPro" id="IPR002575">
    <property type="entry name" value="Aminoglycoside_PTrfase"/>
</dbReference>